<reference evidence="7 8" key="1">
    <citation type="journal article" date="2019" name="Int. J. Syst. Evol. Microbiol.">
        <title>The Global Catalogue of Microorganisms (GCM) 10K type strain sequencing project: providing services to taxonomists for standard genome sequencing and annotation.</title>
        <authorList>
            <consortium name="The Broad Institute Genomics Platform"/>
            <consortium name="The Broad Institute Genome Sequencing Center for Infectious Disease"/>
            <person name="Wu L."/>
            <person name="Ma J."/>
        </authorList>
    </citation>
    <scope>NUCLEOTIDE SEQUENCE [LARGE SCALE GENOMIC DNA]</scope>
    <source>
        <strain evidence="7 8">JCM 16009</strain>
    </source>
</reference>
<evidence type="ECO:0000256" key="3">
    <source>
        <dbReference type="ARBA" id="ARBA00023002"/>
    </source>
</evidence>
<dbReference type="CDD" id="cd01095">
    <property type="entry name" value="Nitrilotriacetate_monoxgenase"/>
    <property type="match status" value="1"/>
</dbReference>
<dbReference type="InterPro" id="IPR036661">
    <property type="entry name" value="Luciferase-like_sf"/>
</dbReference>
<keyword evidence="1" id="KW-0285">Flavoprotein</keyword>
<dbReference type="PIRSF" id="PIRSF000337">
    <property type="entry name" value="NTA_MOA"/>
    <property type="match status" value="1"/>
</dbReference>
<dbReference type="Proteomes" id="UP001500449">
    <property type="component" value="Unassembled WGS sequence"/>
</dbReference>
<evidence type="ECO:0000256" key="5">
    <source>
        <dbReference type="ARBA" id="ARBA00033748"/>
    </source>
</evidence>
<comment type="caution">
    <text evidence="7">The sequence shown here is derived from an EMBL/GenBank/DDBJ whole genome shotgun (WGS) entry which is preliminary data.</text>
</comment>
<proteinExistence type="inferred from homology"/>
<evidence type="ECO:0000313" key="7">
    <source>
        <dbReference type="EMBL" id="GAA1847418.1"/>
    </source>
</evidence>
<dbReference type="NCBIfam" id="TIGR03860">
    <property type="entry name" value="FMN_nitrolo"/>
    <property type="match status" value="1"/>
</dbReference>
<organism evidence="7 8">
    <name type="scientific">Pseudonocardia ailaonensis</name>
    <dbReference type="NCBI Taxonomy" id="367279"/>
    <lineage>
        <taxon>Bacteria</taxon>
        <taxon>Bacillati</taxon>
        <taxon>Actinomycetota</taxon>
        <taxon>Actinomycetes</taxon>
        <taxon>Pseudonocardiales</taxon>
        <taxon>Pseudonocardiaceae</taxon>
        <taxon>Pseudonocardia</taxon>
    </lineage>
</organism>
<keyword evidence="2" id="KW-0288">FMN</keyword>
<evidence type="ECO:0000256" key="1">
    <source>
        <dbReference type="ARBA" id="ARBA00022630"/>
    </source>
</evidence>
<keyword evidence="4" id="KW-0503">Monooxygenase</keyword>
<evidence type="ECO:0000256" key="4">
    <source>
        <dbReference type="ARBA" id="ARBA00023033"/>
    </source>
</evidence>
<dbReference type="InterPro" id="IPR011251">
    <property type="entry name" value="Luciferase-like_dom"/>
</dbReference>
<dbReference type="SUPFAM" id="SSF51679">
    <property type="entry name" value="Bacterial luciferase-like"/>
    <property type="match status" value="1"/>
</dbReference>
<dbReference type="Pfam" id="PF00296">
    <property type="entry name" value="Bac_luciferase"/>
    <property type="match status" value="1"/>
</dbReference>
<evidence type="ECO:0000256" key="2">
    <source>
        <dbReference type="ARBA" id="ARBA00022643"/>
    </source>
</evidence>
<comment type="similarity">
    <text evidence="5">Belongs to the NtaA/SnaA/DszA monooxygenase family.</text>
</comment>
<gene>
    <name evidence="7" type="ORF">GCM10009836_28810</name>
</gene>
<keyword evidence="8" id="KW-1185">Reference proteome</keyword>
<dbReference type="Gene3D" id="3.20.20.30">
    <property type="entry name" value="Luciferase-like domain"/>
    <property type="match status" value="1"/>
</dbReference>
<feature type="domain" description="Luciferase-like" evidence="6">
    <location>
        <begin position="22"/>
        <end position="379"/>
    </location>
</feature>
<evidence type="ECO:0000259" key="6">
    <source>
        <dbReference type="Pfam" id="PF00296"/>
    </source>
</evidence>
<dbReference type="RefSeq" id="WP_344416566.1">
    <property type="nucleotide sequence ID" value="NZ_BAAAQK010000006.1"/>
</dbReference>
<dbReference type="InterPro" id="IPR016215">
    <property type="entry name" value="NTA_MOA"/>
</dbReference>
<dbReference type="InterPro" id="IPR051260">
    <property type="entry name" value="Diverse_substr_monoxygenases"/>
</dbReference>
<keyword evidence="3" id="KW-0560">Oxidoreductase</keyword>
<dbReference type="PANTHER" id="PTHR30011:SF16">
    <property type="entry name" value="C2H2 FINGER DOMAIN TRANSCRIPTION FACTOR (EUROFUNG)-RELATED"/>
    <property type="match status" value="1"/>
</dbReference>
<protein>
    <submittedName>
        <fullName evidence="7">LLM class flavin-dependent oxidoreductase</fullName>
    </submittedName>
</protein>
<evidence type="ECO:0000313" key="8">
    <source>
        <dbReference type="Proteomes" id="UP001500449"/>
    </source>
</evidence>
<dbReference type="PANTHER" id="PTHR30011">
    <property type="entry name" value="ALKANESULFONATE MONOOXYGENASE-RELATED"/>
    <property type="match status" value="1"/>
</dbReference>
<dbReference type="EMBL" id="BAAAQK010000006">
    <property type="protein sequence ID" value="GAA1847418.1"/>
    <property type="molecule type" value="Genomic_DNA"/>
</dbReference>
<accession>A0ABN2N511</accession>
<sequence length="427" mass="45842">MILTATVMGLGMHHGAWRYRDGDPFDQTDPAYYVQIATTAERGGLHAIFLADTLDVSEERFARPNLGALDPAVVLSVMAAHTERIGLVGTSSTTFNEPYNLARRFASLDAMSRGRAGWNAVTTFVPAVAGNFGGLPLPAHDERYARAAEFLDVVIGLWESWEPGATVGDKAGNVYVDPSRVHALDHVGPHFAVRGPSTLPRSPQGRPVIFQAGASEGGRELAAQYADVVFTAQNTLAGAVEFRSDVRRRAVAHGRPADSIKVLPGLLPVLGSTTAEAQRRKDTLDELRGIGPELEKLALRVGVPVAELDLDRPLPVDKIRANAGFRGSHGFRDAAVGLAEREQLTVRELLYANGGGHLQVVGTPEELADTAQTWLEAGAADGFNLMIDAFPSGLDTVVDHVVPLLRRRCLFPQDYAGTTLRAHLGLT</sequence>
<name>A0ABN2N511_9PSEU</name>